<evidence type="ECO:0008006" key="4">
    <source>
        <dbReference type="Google" id="ProtNLM"/>
    </source>
</evidence>
<dbReference type="Proteomes" id="UP001148838">
    <property type="component" value="Unassembled WGS sequence"/>
</dbReference>
<gene>
    <name evidence="2" type="ORF">ANN_03960</name>
</gene>
<evidence type="ECO:0000313" key="3">
    <source>
        <dbReference type="Proteomes" id="UP001148838"/>
    </source>
</evidence>
<feature type="compositionally biased region" description="Basic and acidic residues" evidence="1">
    <location>
        <begin position="260"/>
        <end position="273"/>
    </location>
</feature>
<sequence>MQPKYSDCIQQKQRKGVFDNLRKCYERNPDFANGTRVFNLDETGTKTVPDSQPRIIAQKGKKSVCQVTSGERVVLVTTCCIVSASGVALPPVLIFPRVHFKENMLHGAPSGSLGSASKSENPALLIYDNHESHLSVEAVDLAKRSGVTILTIPPHCSARLHPLDVLVDPSDHYDVASCVGIAHSRGMTPENIMSVFKKSGIFPYDPDVFSHVDFLPSEVTNRLLPALPTDLVKDIQEQENRVPKTPEKRKMSDHAVVTPEEIRPFPKEQERRPAASKRRRISSSAPNSSPVHHSFQFILQ</sequence>
<reference evidence="2 3" key="1">
    <citation type="journal article" date="2022" name="Allergy">
        <title>Genome assembly and annotation of Periplaneta americana reveal a comprehensive cockroach allergen profile.</title>
        <authorList>
            <person name="Wang L."/>
            <person name="Xiong Q."/>
            <person name="Saelim N."/>
            <person name="Wang L."/>
            <person name="Nong W."/>
            <person name="Wan A.T."/>
            <person name="Shi M."/>
            <person name="Liu X."/>
            <person name="Cao Q."/>
            <person name="Hui J.H.L."/>
            <person name="Sookrung N."/>
            <person name="Leung T.F."/>
            <person name="Tungtrongchitr A."/>
            <person name="Tsui S.K.W."/>
        </authorList>
    </citation>
    <scope>NUCLEOTIDE SEQUENCE [LARGE SCALE GENOMIC DNA]</scope>
    <source>
        <strain evidence="2">PWHHKU_190912</strain>
    </source>
</reference>
<organism evidence="2 3">
    <name type="scientific">Periplaneta americana</name>
    <name type="common">American cockroach</name>
    <name type="synonym">Blatta americana</name>
    <dbReference type="NCBI Taxonomy" id="6978"/>
    <lineage>
        <taxon>Eukaryota</taxon>
        <taxon>Metazoa</taxon>
        <taxon>Ecdysozoa</taxon>
        <taxon>Arthropoda</taxon>
        <taxon>Hexapoda</taxon>
        <taxon>Insecta</taxon>
        <taxon>Pterygota</taxon>
        <taxon>Neoptera</taxon>
        <taxon>Polyneoptera</taxon>
        <taxon>Dictyoptera</taxon>
        <taxon>Blattodea</taxon>
        <taxon>Blattoidea</taxon>
        <taxon>Blattidae</taxon>
        <taxon>Blattinae</taxon>
        <taxon>Periplaneta</taxon>
    </lineage>
</organism>
<proteinExistence type="predicted"/>
<dbReference type="EMBL" id="JAJSOF020000013">
    <property type="protein sequence ID" value="KAJ4442374.1"/>
    <property type="molecule type" value="Genomic_DNA"/>
</dbReference>
<evidence type="ECO:0000256" key="1">
    <source>
        <dbReference type="SAM" id="MobiDB-lite"/>
    </source>
</evidence>
<protein>
    <recommendedName>
        <fullName evidence="4">DDE-1 domain-containing protein</fullName>
    </recommendedName>
</protein>
<keyword evidence="3" id="KW-1185">Reference proteome</keyword>
<feature type="compositionally biased region" description="Polar residues" evidence="1">
    <location>
        <begin position="286"/>
        <end position="300"/>
    </location>
</feature>
<evidence type="ECO:0000313" key="2">
    <source>
        <dbReference type="EMBL" id="KAJ4442374.1"/>
    </source>
</evidence>
<feature type="compositionally biased region" description="Basic and acidic residues" evidence="1">
    <location>
        <begin position="235"/>
        <end position="253"/>
    </location>
</feature>
<accession>A0ABQ8T793</accession>
<comment type="caution">
    <text evidence="2">The sequence shown here is derived from an EMBL/GenBank/DDBJ whole genome shotgun (WGS) entry which is preliminary data.</text>
</comment>
<name>A0ABQ8T793_PERAM</name>
<feature type="region of interest" description="Disordered" evidence="1">
    <location>
        <begin position="235"/>
        <end position="300"/>
    </location>
</feature>